<keyword evidence="4" id="KW-1133">Transmembrane helix</keyword>
<dbReference type="GO" id="GO:0043565">
    <property type="term" value="F:sequence-specific DNA binding"/>
    <property type="evidence" value="ECO:0007669"/>
    <property type="project" value="InterPro"/>
</dbReference>
<proteinExistence type="predicted"/>
<dbReference type="Pfam" id="PF12833">
    <property type="entry name" value="HTH_18"/>
    <property type="match status" value="1"/>
</dbReference>
<feature type="transmembrane region" description="Helical" evidence="4">
    <location>
        <begin position="301"/>
        <end position="322"/>
    </location>
</feature>
<dbReference type="AlphaFoldDB" id="A0A9D1P8B9"/>
<evidence type="ECO:0000256" key="4">
    <source>
        <dbReference type="SAM" id="Phobius"/>
    </source>
</evidence>
<dbReference type="PANTHER" id="PTHR43280">
    <property type="entry name" value="ARAC-FAMILY TRANSCRIPTIONAL REGULATOR"/>
    <property type="match status" value="1"/>
</dbReference>
<reference evidence="6" key="2">
    <citation type="journal article" date="2021" name="PeerJ">
        <title>Extensive microbial diversity within the chicken gut microbiome revealed by metagenomics and culture.</title>
        <authorList>
            <person name="Gilroy R."/>
            <person name="Ravi A."/>
            <person name="Getino M."/>
            <person name="Pursley I."/>
            <person name="Horton D.L."/>
            <person name="Alikhan N.F."/>
            <person name="Baker D."/>
            <person name="Gharbi K."/>
            <person name="Hall N."/>
            <person name="Watson M."/>
            <person name="Adriaenssens E.M."/>
            <person name="Foster-Nyarko E."/>
            <person name="Jarju S."/>
            <person name="Secka A."/>
            <person name="Antonio M."/>
            <person name="Oren A."/>
            <person name="Chaudhuri R.R."/>
            <person name="La Ragione R."/>
            <person name="Hildebrand F."/>
            <person name="Pallen M.J."/>
        </authorList>
    </citation>
    <scope>NUCLEOTIDE SEQUENCE</scope>
    <source>
        <strain evidence="6">CHK183-6373</strain>
    </source>
</reference>
<dbReference type="PANTHER" id="PTHR43280:SF28">
    <property type="entry name" value="HTH-TYPE TRANSCRIPTIONAL ACTIVATOR RHAS"/>
    <property type="match status" value="1"/>
</dbReference>
<keyword evidence="2" id="KW-0238">DNA-binding</keyword>
<dbReference type="Gene3D" id="1.10.10.60">
    <property type="entry name" value="Homeodomain-like"/>
    <property type="match status" value="2"/>
</dbReference>
<evidence type="ECO:0000313" key="6">
    <source>
        <dbReference type="EMBL" id="HIV28426.1"/>
    </source>
</evidence>
<evidence type="ECO:0000256" key="3">
    <source>
        <dbReference type="ARBA" id="ARBA00023163"/>
    </source>
</evidence>
<evidence type="ECO:0000256" key="2">
    <source>
        <dbReference type="ARBA" id="ARBA00023125"/>
    </source>
</evidence>
<accession>A0A9D1P8B9</accession>
<keyword evidence="4" id="KW-0472">Membrane</keyword>
<dbReference type="SUPFAM" id="SSF46689">
    <property type="entry name" value="Homeodomain-like"/>
    <property type="match status" value="1"/>
</dbReference>
<gene>
    <name evidence="6" type="ORF">IAA64_10665</name>
</gene>
<comment type="caution">
    <text evidence="6">The sequence shown here is derived from an EMBL/GenBank/DDBJ whole genome shotgun (WGS) entry which is preliminary data.</text>
</comment>
<reference evidence="6" key="1">
    <citation type="submission" date="2020-10" db="EMBL/GenBank/DDBJ databases">
        <authorList>
            <person name="Gilroy R."/>
        </authorList>
    </citation>
    <scope>NUCLEOTIDE SEQUENCE</scope>
    <source>
        <strain evidence="6">CHK183-6373</strain>
    </source>
</reference>
<dbReference type="InterPro" id="IPR018062">
    <property type="entry name" value="HTH_AraC-typ_CS"/>
</dbReference>
<evidence type="ECO:0000256" key="1">
    <source>
        <dbReference type="ARBA" id="ARBA00023015"/>
    </source>
</evidence>
<dbReference type="PROSITE" id="PS01124">
    <property type="entry name" value="HTH_ARAC_FAMILY_2"/>
    <property type="match status" value="1"/>
</dbReference>
<name>A0A9D1P8B9_9FIRM</name>
<keyword evidence="1" id="KW-0805">Transcription regulation</keyword>
<dbReference type="SMART" id="SM00342">
    <property type="entry name" value="HTH_ARAC"/>
    <property type="match status" value="1"/>
</dbReference>
<dbReference type="InterPro" id="IPR009057">
    <property type="entry name" value="Homeodomain-like_sf"/>
</dbReference>
<dbReference type="PROSITE" id="PS00041">
    <property type="entry name" value="HTH_ARAC_FAMILY_1"/>
    <property type="match status" value="1"/>
</dbReference>
<feature type="domain" description="HTH araC/xylS-type" evidence="5">
    <location>
        <begin position="662"/>
        <end position="761"/>
    </location>
</feature>
<evidence type="ECO:0000313" key="7">
    <source>
        <dbReference type="Proteomes" id="UP000886884"/>
    </source>
</evidence>
<dbReference type="InterPro" id="IPR018060">
    <property type="entry name" value="HTH_AraC"/>
</dbReference>
<dbReference type="EMBL" id="DVOT01000193">
    <property type="protein sequence ID" value="HIV28426.1"/>
    <property type="molecule type" value="Genomic_DNA"/>
</dbReference>
<evidence type="ECO:0000259" key="5">
    <source>
        <dbReference type="PROSITE" id="PS01124"/>
    </source>
</evidence>
<protein>
    <submittedName>
        <fullName evidence="6">Helix-turn-helix transcriptional regulator</fullName>
    </submittedName>
</protein>
<sequence>MRQKKQRKWNGKVRGIVRDWVRSYSIILLLPLCIAVFNQVYGDRLLQSEVQRVNQMTAENLCAGFDNAMELLAYANEVVYSSTEYFTLRASDSHASLSFASMDLIKLLSLHCRTNEGLSMVVYIPFYDHIITETSAYTLNGTWRVLCEENGVSVSYEDYLAELNGAVAQGGYFFSDWMGNGTFGKTALCYAVSQKMDVPGAGYCHLIACLSADLLLPSSANLPDGCLLAVVASDGTVLRAWDNAGNAQNLPSIDLSASGQTVSLGGENYVALSAQARANDWSVVVFTPRAIFAQALLPMRMVAIATLTGALLVGVVLVALFLKRHYSPVSNILSVVGQDDATAGNEYDRILSACQSLRQENTSIKGNLRMQEAYIREKFLLSQLLGRGSRLSDQPVARQAAALFEGKILRMIVFCLPGAEDAYLSDRFDEMQYHVHQLLLGKLGEANMPQRVTDNNWLVYLFALTSEQNEVWLDEASALAGAVCDAFESEMHLPLLAVLSNPCERLDLANEIYAELTGVVECLCAAGESGAIPAREVLKHNDRINTSRHIAQRKLREAIAQGNEKAADASLTELFGYIAEKSALSFQVTRFLYFDILRIVGKGYDDALPDGQEGRERLQICLGELMQSADQAKMEEEIRTLVRIVCSEILRHKVAASAGVGKCVCDYIHANYSDMNLNISHIAAALNLSPQTITKYCRQETNMSVLDYINRIRIDHAKRLAQETSMSLEDLAEAVGYASLRTFYRAFTKMEGTTPAKGLRRA</sequence>
<organism evidence="6 7">
    <name type="scientific">Candidatus Ornithocaccomicrobium faecavium</name>
    <dbReference type="NCBI Taxonomy" id="2840890"/>
    <lineage>
        <taxon>Bacteria</taxon>
        <taxon>Bacillati</taxon>
        <taxon>Bacillota</taxon>
        <taxon>Clostridia</taxon>
        <taxon>Candidatus Ornithocaccomicrobium</taxon>
    </lineage>
</organism>
<keyword evidence="4" id="KW-0812">Transmembrane</keyword>
<dbReference type="Proteomes" id="UP000886884">
    <property type="component" value="Unassembled WGS sequence"/>
</dbReference>
<keyword evidence="3" id="KW-0804">Transcription</keyword>
<dbReference type="GO" id="GO:0003700">
    <property type="term" value="F:DNA-binding transcription factor activity"/>
    <property type="evidence" value="ECO:0007669"/>
    <property type="project" value="InterPro"/>
</dbReference>